<keyword evidence="2" id="KW-0812">Transmembrane</keyword>
<evidence type="ECO:0000313" key="3">
    <source>
        <dbReference type="EMBL" id="SVD84954.1"/>
    </source>
</evidence>
<sequence>MVAVVSAREIPHFNTEADGQGQDGVGPPDGSAPARSDRTMRARIRSAPTGPGRWTAIAFLTTGAVIVAAAALAFYRTTGDEEPLPDPPPLVMEGGPVVTYMGSTYQIGRPGDVAVVRSCEGRAKAWLLPPPTGA</sequence>
<reference evidence="3" key="1">
    <citation type="submission" date="2018-05" db="EMBL/GenBank/DDBJ databases">
        <authorList>
            <person name="Lanie J.A."/>
            <person name="Ng W.-L."/>
            <person name="Kazmierczak K.M."/>
            <person name="Andrzejewski T.M."/>
            <person name="Davidsen T.M."/>
            <person name="Wayne K.J."/>
            <person name="Tettelin H."/>
            <person name="Glass J.I."/>
            <person name="Rusch D."/>
            <person name="Podicherti R."/>
            <person name="Tsui H.-C.T."/>
            <person name="Winkler M.E."/>
        </authorList>
    </citation>
    <scope>NUCLEOTIDE SEQUENCE</scope>
</reference>
<name>A0A382YP10_9ZZZZ</name>
<feature type="non-terminal residue" evidence="3">
    <location>
        <position position="134"/>
    </location>
</feature>
<keyword evidence="2" id="KW-1133">Transmembrane helix</keyword>
<dbReference type="EMBL" id="UINC01177358">
    <property type="protein sequence ID" value="SVD84954.1"/>
    <property type="molecule type" value="Genomic_DNA"/>
</dbReference>
<gene>
    <name evidence="3" type="ORF">METZ01_LOCUS437808</name>
</gene>
<accession>A0A382YP10</accession>
<evidence type="ECO:0000256" key="2">
    <source>
        <dbReference type="SAM" id="Phobius"/>
    </source>
</evidence>
<dbReference type="AlphaFoldDB" id="A0A382YP10"/>
<organism evidence="3">
    <name type="scientific">marine metagenome</name>
    <dbReference type="NCBI Taxonomy" id="408172"/>
    <lineage>
        <taxon>unclassified sequences</taxon>
        <taxon>metagenomes</taxon>
        <taxon>ecological metagenomes</taxon>
    </lineage>
</organism>
<keyword evidence="2" id="KW-0472">Membrane</keyword>
<proteinExistence type="predicted"/>
<feature type="region of interest" description="Disordered" evidence="1">
    <location>
        <begin position="10"/>
        <end position="47"/>
    </location>
</feature>
<evidence type="ECO:0000256" key="1">
    <source>
        <dbReference type="SAM" id="MobiDB-lite"/>
    </source>
</evidence>
<protein>
    <submittedName>
        <fullName evidence="3">Uncharacterized protein</fullName>
    </submittedName>
</protein>
<feature type="transmembrane region" description="Helical" evidence="2">
    <location>
        <begin position="54"/>
        <end position="75"/>
    </location>
</feature>